<keyword evidence="3" id="KW-1185">Reference proteome</keyword>
<comment type="caution">
    <text evidence="2">The sequence shown here is derived from an EMBL/GenBank/DDBJ whole genome shotgun (WGS) entry which is preliminary data.</text>
</comment>
<gene>
    <name evidence="2" type="ORF">H4W34_004879</name>
</gene>
<proteinExistence type="predicted"/>
<feature type="transmembrane region" description="Helical" evidence="1">
    <location>
        <begin position="29"/>
        <end position="49"/>
    </location>
</feature>
<dbReference type="RefSeq" id="WP_192761321.1">
    <property type="nucleotide sequence ID" value="NZ_JADBDZ010000001.1"/>
</dbReference>
<name>A0ABR9JWU5_9ACTN</name>
<evidence type="ECO:0000313" key="3">
    <source>
        <dbReference type="Proteomes" id="UP000627838"/>
    </source>
</evidence>
<dbReference type="EMBL" id="JADBDZ010000001">
    <property type="protein sequence ID" value="MBE1535046.1"/>
    <property type="molecule type" value="Genomic_DNA"/>
</dbReference>
<dbReference type="Proteomes" id="UP000627838">
    <property type="component" value="Unassembled WGS sequence"/>
</dbReference>
<organism evidence="2 3">
    <name type="scientific">Actinomadura algeriensis</name>
    <dbReference type="NCBI Taxonomy" id="1679523"/>
    <lineage>
        <taxon>Bacteria</taxon>
        <taxon>Bacillati</taxon>
        <taxon>Actinomycetota</taxon>
        <taxon>Actinomycetes</taxon>
        <taxon>Streptosporangiales</taxon>
        <taxon>Thermomonosporaceae</taxon>
        <taxon>Actinomadura</taxon>
    </lineage>
</organism>
<feature type="transmembrane region" description="Helical" evidence="1">
    <location>
        <begin position="5"/>
        <end position="23"/>
    </location>
</feature>
<keyword evidence="1" id="KW-0472">Membrane</keyword>
<protein>
    <submittedName>
        <fullName evidence="2">Uncharacterized protein</fullName>
    </submittedName>
</protein>
<reference evidence="2 3" key="1">
    <citation type="submission" date="2020-10" db="EMBL/GenBank/DDBJ databases">
        <title>Sequencing the genomes of 1000 actinobacteria strains.</title>
        <authorList>
            <person name="Klenk H.-P."/>
        </authorList>
    </citation>
    <scope>NUCLEOTIDE SEQUENCE [LARGE SCALE GENOMIC DNA]</scope>
    <source>
        <strain evidence="2 3">DSM 46744</strain>
    </source>
</reference>
<accession>A0ABR9JWU5</accession>
<keyword evidence="1" id="KW-0812">Transmembrane</keyword>
<evidence type="ECO:0000313" key="2">
    <source>
        <dbReference type="EMBL" id="MBE1535046.1"/>
    </source>
</evidence>
<keyword evidence="1" id="KW-1133">Transmembrane helix</keyword>
<sequence length="56" mass="5651">MNKNILMAVTIAYGLVIALLAVLDVDSLGVIAAVGAIVVGGAWGVLGIFSGKRPQN</sequence>
<evidence type="ECO:0000256" key="1">
    <source>
        <dbReference type="SAM" id="Phobius"/>
    </source>
</evidence>